<keyword evidence="2" id="KW-0479">Metal-binding</keyword>
<organism evidence="4 5">
    <name type="scientific">Mycolicibacterium agri</name>
    <name type="common">Mycobacterium agri</name>
    <dbReference type="NCBI Taxonomy" id="36811"/>
    <lineage>
        <taxon>Bacteria</taxon>
        <taxon>Bacillati</taxon>
        <taxon>Actinomycetota</taxon>
        <taxon>Actinomycetes</taxon>
        <taxon>Mycobacteriales</taxon>
        <taxon>Mycobacteriaceae</taxon>
        <taxon>Mycolicibacterium</taxon>
    </lineage>
</organism>
<dbReference type="EMBL" id="PDCP01000021">
    <property type="protein sequence ID" value="PEG38213.1"/>
    <property type="molecule type" value="Genomic_DNA"/>
</dbReference>
<proteinExistence type="predicted"/>
<accession>A0A2A7N371</accession>
<protein>
    <submittedName>
        <fullName evidence="3">ABC transporter substrate-binding protein</fullName>
    </submittedName>
</protein>
<dbReference type="InterPro" id="IPR026045">
    <property type="entry name" value="Ferric-bd"/>
</dbReference>
<dbReference type="Proteomes" id="UP000220914">
    <property type="component" value="Unassembled WGS sequence"/>
</dbReference>
<evidence type="ECO:0000256" key="2">
    <source>
        <dbReference type="PIRSR" id="PIRSR002825-1"/>
    </source>
</evidence>
<reference evidence="3" key="3">
    <citation type="submission" date="2020-02" db="EMBL/GenBank/DDBJ databases">
        <authorList>
            <person name="Matsumoto Y."/>
            <person name="Motooka D."/>
            <person name="Nakamura S."/>
        </authorList>
    </citation>
    <scope>NUCLEOTIDE SEQUENCE</scope>
    <source>
        <strain evidence="3">JCM 6377</strain>
    </source>
</reference>
<dbReference type="AlphaFoldDB" id="A0A2A7N371"/>
<name>A0A2A7N371_MYCAG</name>
<evidence type="ECO:0000313" key="4">
    <source>
        <dbReference type="EMBL" id="PEG38213.1"/>
    </source>
</evidence>
<reference evidence="3 6" key="2">
    <citation type="journal article" date="2019" name="Emerg. Microbes Infect.">
        <title>Comprehensive subspecies identification of 175 nontuberculous mycobacteria species based on 7547 genomic profiles.</title>
        <authorList>
            <person name="Matsumoto Y."/>
            <person name="Kinjo T."/>
            <person name="Motooka D."/>
            <person name="Nabeya D."/>
            <person name="Jung N."/>
            <person name="Uechi K."/>
            <person name="Horii T."/>
            <person name="Iida T."/>
            <person name="Fujita J."/>
            <person name="Nakamura S."/>
        </authorList>
    </citation>
    <scope>NUCLEOTIDE SEQUENCE [LARGE SCALE GENOMIC DNA]</scope>
    <source>
        <strain evidence="3 6">JCM 6377</strain>
    </source>
</reference>
<keyword evidence="2" id="KW-0408">Iron</keyword>
<dbReference type="Gene3D" id="3.40.190.10">
    <property type="entry name" value="Periplasmic binding protein-like II"/>
    <property type="match status" value="2"/>
</dbReference>
<dbReference type="SUPFAM" id="SSF53850">
    <property type="entry name" value="Periplasmic binding protein-like II"/>
    <property type="match status" value="1"/>
</dbReference>
<evidence type="ECO:0000256" key="1">
    <source>
        <dbReference type="ARBA" id="ARBA00022729"/>
    </source>
</evidence>
<sequence>MTNPTRPTYIRRTGRIHNLIEAAGTAVLIRPEGANMPAPRPPLDFFGSIARIHRWKLTLIGVVLALVATACGGGGDSRPEVVADSELPSAAKTDGQVVWYSSLPEQYSKVIADAFTAKYGVPVDLFVTGSLGLQNKIAEEIKANKLAADVFHSSYPPSFVQLKSQGLLASYDSPEYPAYPPEYVDPDKTYGTFRATAVVIAYNPTALDGRPAPKAWQDLANPEYRGMIAAADPKYGGTQLIADHLLTQKYGDEILRQIGAQQPQLVDSQSAEANLIITGERAIGMDMNDYEAWASKYNKKAPIEYVYPEDHVTVVPGYVGILEGAPHPNAARLLQNFLLSAEAQQLVQDKVGAYSTRKDAKPIEGRPAFSSLPVSQANWEEVGQDTTEIQDKLSSLMHQS</sequence>
<evidence type="ECO:0000313" key="3">
    <source>
        <dbReference type="EMBL" id="GFG49321.1"/>
    </source>
</evidence>
<dbReference type="PANTHER" id="PTHR30006:SF24">
    <property type="entry name" value="SLL0237 PROTEIN"/>
    <property type="match status" value="1"/>
</dbReference>
<dbReference type="Proteomes" id="UP000465302">
    <property type="component" value="Unassembled WGS sequence"/>
</dbReference>
<feature type="binding site" evidence="2">
    <location>
        <position position="290"/>
    </location>
    <ligand>
        <name>Fe cation</name>
        <dbReference type="ChEBI" id="CHEBI:24875"/>
    </ligand>
</feature>
<gene>
    <name evidence="4" type="ORF">CQY20_13585</name>
    <name evidence="3" type="ORF">MAGR_07620</name>
</gene>
<dbReference type="PIRSF" id="PIRSF002825">
    <property type="entry name" value="CfbpA"/>
    <property type="match status" value="1"/>
</dbReference>
<evidence type="ECO:0000313" key="6">
    <source>
        <dbReference type="Proteomes" id="UP000465302"/>
    </source>
</evidence>
<evidence type="ECO:0000313" key="5">
    <source>
        <dbReference type="Proteomes" id="UP000220914"/>
    </source>
</evidence>
<dbReference type="Pfam" id="PF13343">
    <property type="entry name" value="SBP_bac_6"/>
    <property type="match status" value="1"/>
</dbReference>
<reference evidence="4 5" key="1">
    <citation type="submission" date="2017-10" db="EMBL/GenBank/DDBJ databases">
        <title>The new phylogeny of genus Mycobacterium.</title>
        <authorList>
            <person name="Tortoli E."/>
            <person name="Trovato A."/>
            <person name="Cirillo D.M."/>
        </authorList>
    </citation>
    <scope>NUCLEOTIDE SEQUENCE [LARGE SCALE GENOMIC DNA]</scope>
    <source>
        <strain evidence="4 5">CCUG37673</strain>
    </source>
</reference>
<comment type="caution">
    <text evidence="4">The sequence shown here is derived from an EMBL/GenBank/DDBJ whole genome shotgun (WGS) entry which is preliminary data.</text>
</comment>
<keyword evidence="1" id="KW-0732">Signal</keyword>
<dbReference type="PANTHER" id="PTHR30006">
    <property type="entry name" value="THIAMINE-BINDING PERIPLASMIC PROTEIN-RELATED"/>
    <property type="match status" value="1"/>
</dbReference>
<keyword evidence="5" id="KW-1185">Reference proteome</keyword>
<dbReference type="EMBL" id="BLKS01000001">
    <property type="protein sequence ID" value="GFG49321.1"/>
    <property type="molecule type" value="Genomic_DNA"/>
</dbReference>
<dbReference type="GO" id="GO:0046872">
    <property type="term" value="F:metal ion binding"/>
    <property type="evidence" value="ECO:0007669"/>
    <property type="project" value="UniProtKB-KW"/>
</dbReference>